<dbReference type="InterPro" id="IPR036597">
    <property type="entry name" value="Fido-like_dom_sf"/>
</dbReference>
<dbReference type="PANTHER" id="PTHR35810:SF1">
    <property type="entry name" value="CYTOPLASMIC PROTEIN"/>
    <property type="match status" value="1"/>
</dbReference>
<dbReference type="Gene3D" id="1.20.120.1870">
    <property type="entry name" value="Fic/DOC protein, Fido domain"/>
    <property type="match status" value="1"/>
</dbReference>
<dbReference type="PROSITE" id="PS51459">
    <property type="entry name" value="FIDO"/>
    <property type="match status" value="1"/>
</dbReference>
<evidence type="ECO:0000313" key="1">
    <source>
        <dbReference type="EMBL" id="NSL89699.1"/>
    </source>
</evidence>
<comment type="caution">
    <text evidence="1">The sequence shown here is derived from an EMBL/GenBank/DDBJ whole genome shotgun (WGS) entry which is preliminary data.</text>
</comment>
<dbReference type="Pfam" id="PF02661">
    <property type="entry name" value="Fic"/>
    <property type="match status" value="1"/>
</dbReference>
<dbReference type="InterPro" id="IPR053737">
    <property type="entry name" value="Type_II_TA_Toxin"/>
</dbReference>
<protein>
    <submittedName>
        <fullName evidence="1">Virulence protein RhuM/Fic/DOC family protein</fullName>
    </submittedName>
</protein>
<organism evidence="1 2">
    <name type="scientific">Chitinophaga solisilvae</name>
    <dbReference type="NCBI Taxonomy" id="1233460"/>
    <lineage>
        <taxon>Bacteria</taxon>
        <taxon>Pseudomonadati</taxon>
        <taxon>Bacteroidota</taxon>
        <taxon>Chitinophagia</taxon>
        <taxon>Chitinophagales</taxon>
        <taxon>Chitinophagaceae</taxon>
        <taxon>Chitinophaga</taxon>
    </lineage>
</organism>
<dbReference type="PANTHER" id="PTHR35810">
    <property type="entry name" value="CYTOPLASMIC PROTEIN-RELATED"/>
    <property type="match status" value="1"/>
</dbReference>
<name>A0A3S1JBH4_9BACT</name>
<keyword evidence="2" id="KW-1185">Reference proteome</keyword>
<gene>
    <name evidence="1" type="ORF">ECE50_022850</name>
</gene>
<dbReference type="SUPFAM" id="SSF140931">
    <property type="entry name" value="Fic-like"/>
    <property type="match status" value="1"/>
</dbReference>
<sequence>MENNQVLLFQDTEGNTAIEVKLENETVWLTQAQITDLFGSSKANISEHIKHIYSSGELNPEATVRKFRTVQNEGTRTVNRALEYYNLDMIISIGYRVNSVRGTQFRIWANNVLREYLTKGFALDRKRLQEQARQLEELKQTVRLLGSLAQSQELSSDEASGLLKVITDYTYALDILDRYDHQTLEIEATTPANLFEITYTSAMEAINGLRDKFGGSTLFGNEKDESFQGSLAAIYQTFGGQYLYPSVEEKAANLLYFVIKNHSFSDGNKRIAAFLFVWFLDRNNILYLADGTKKIADNALVALTLMIAASKPEEKEIMTRVVINLINLKNQIPFINAH</sequence>
<dbReference type="InterPro" id="IPR011204">
    <property type="entry name" value="Virulence_RhuM-like"/>
</dbReference>
<dbReference type="Pfam" id="PF13310">
    <property type="entry name" value="Virulence_RhuM"/>
    <property type="match status" value="1"/>
</dbReference>
<dbReference type="InterPro" id="IPR003812">
    <property type="entry name" value="Fido"/>
</dbReference>
<dbReference type="Proteomes" id="UP000281028">
    <property type="component" value="Unassembled WGS sequence"/>
</dbReference>
<reference evidence="1" key="1">
    <citation type="submission" date="2020-05" db="EMBL/GenBank/DDBJ databases">
        <title>Chitinophaga laudate sp. nov., isolated from a tropical peat swamp.</title>
        <authorList>
            <person name="Goh C.B.S."/>
            <person name="Lee M.S."/>
            <person name="Parimannan S."/>
            <person name="Pasbakhsh P."/>
            <person name="Yule C.M."/>
            <person name="Rajandas H."/>
            <person name="Loke S."/>
            <person name="Croft L."/>
            <person name="Tan J.B.L."/>
        </authorList>
    </citation>
    <scope>NUCLEOTIDE SEQUENCE</scope>
    <source>
        <strain evidence="1">Mgbs1</strain>
    </source>
</reference>
<dbReference type="OrthoDB" id="9802752at2"/>
<proteinExistence type="predicted"/>
<accession>A0A3S1JBH4</accession>
<dbReference type="AlphaFoldDB" id="A0A3S1JBH4"/>
<dbReference type="EMBL" id="RIAR02000001">
    <property type="protein sequence ID" value="NSL89699.1"/>
    <property type="molecule type" value="Genomic_DNA"/>
</dbReference>
<evidence type="ECO:0000313" key="2">
    <source>
        <dbReference type="Proteomes" id="UP000281028"/>
    </source>
</evidence>